<feature type="transmembrane region" description="Helical" evidence="5">
    <location>
        <begin position="33"/>
        <end position="56"/>
    </location>
</feature>
<name>A0A1H6SEB3_9GAMM</name>
<feature type="transmembrane region" description="Helical" evidence="5">
    <location>
        <begin position="239"/>
        <end position="264"/>
    </location>
</feature>
<dbReference type="Pfam" id="PF12698">
    <property type="entry name" value="ABC2_membrane_3"/>
    <property type="match status" value="1"/>
</dbReference>
<dbReference type="STRING" id="529704.SAMN02927913_1217"/>
<protein>
    <submittedName>
        <fullName evidence="7">Sodium transport system permease protein</fullName>
    </submittedName>
</protein>
<keyword evidence="8" id="KW-1185">Reference proteome</keyword>
<keyword evidence="2 5" id="KW-0812">Transmembrane</keyword>
<evidence type="ECO:0000259" key="6">
    <source>
        <dbReference type="Pfam" id="PF12698"/>
    </source>
</evidence>
<dbReference type="AlphaFoldDB" id="A0A1H6SEB3"/>
<reference evidence="7 8" key="1">
    <citation type="submission" date="2016-10" db="EMBL/GenBank/DDBJ databases">
        <authorList>
            <person name="de Groot N.N."/>
        </authorList>
    </citation>
    <scope>NUCLEOTIDE SEQUENCE [LARGE SCALE GENOMIC DNA]</scope>
    <source>
        <strain evidence="7 8">DSM 26515</strain>
    </source>
</reference>
<feature type="transmembrane region" description="Helical" evidence="5">
    <location>
        <begin position="196"/>
        <end position="218"/>
    </location>
</feature>
<dbReference type="PANTHER" id="PTHR43471:SF3">
    <property type="entry name" value="ABC TRANSPORTER PERMEASE PROTEIN NATB"/>
    <property type="match status" value="1"/>
</dbReference>
<evidence type="ECO:0000256" key="2">
    <source>
        <dbReference type="ARBA" id="ARBA00022692"/>
    </source>
</evidence>
<dbReference type="GO" id="GO:0016020">
    <property type="term" value="C:membrane"/>
    <property type="evidence" value="ECO:0007669"/>
    <property type="project" value="UniProtKB-SubCell"/>
</dbReference>
<dbReference type="EMBL" id="FNYC01000002">
    <property type="protein sequence ID" value="SEI64314.1"/>
    <property type="molecule type" value="Genomic_DNA"/>
</dbReference>
<gene>
    <name evidence="7" type="ORF">SAMN04487997_1302</name>
</gene>
<feature type="transmembrane region" description="Helical" evidence="5">
    <location>
        <begin position="319"/>
        <end position="339"/>
    </location>
</feature>
<dbReference type="RefSeq" id="WP_425431858.1">
    <property type="nucleotide sequence ID" value="NZ_FNYC01000002.1"/>
</dbReference>
<organism evidence="7 8">
    <name type="scientific">Frateuria terrea</name>
    <dbReference type="NCBI Taxonomy" id="529704"/>
    <lineage>
        <taxon>Bacteria</taxon>
        <taxon>Pseudomonadati</taxon>
        <taxon>Pseudomonadota</taxon>
        <taxon>Gammaproteobacteria</taxon>
        <taxon>Lysobacterales</taxon>
        <taxon>Rhodanobacteraceae</taxon>
        <taxon>Frateuria</taxon>
    </lineage>
</organism>
<evidence type="ECO:0000256" key="1">
    <source>
        <dbReference type="ARBA" id="ARBA00004141"/>
    </source>
</evidence>
<feature type="transmembrane region" description="Helical" evidence="5">
    <location>
        <begin position="284"/>
        <end position="307"/>
    </location>
</feature>
<evidence type="ECO:0000313" key="8">
    <source>
        <dbReference type="Proteomes" id="UP000199420"/>
    </source>
</evidence>
<sequence length="402" mass="44036">MNKMETHPLRRSRAFLTVFLKEVRENLRDRRTLISAFLTGPLLTPLLFTMLISFTVNRELDKAEQPLKVPVIGAQYAPNLVGALKAGGVLPQPALANPEQAVRDQQADLVLRISAGYPKAWRKGEPVQVELIYDSSQRDSGTSVDRVTKLVENYSRQQGAMRLVARGLSPALASPVMVAKRDQATAQSRAVLMFNMLPYLFVLTIFIGGMYLAIDLTAGERERQSLEPLFANPVPRWKVFLGKLAAICAFSTASLVICLVAFSVVGRFIPTDKLGMEVHLGPSFALHVLLLQLPLIVLLGALQSLVAAFAKSYREAQTYLSLLMMVPILPSIFLMVMPIKPQHWMYAVPLLGQHLGILDLVRGEGVGAIPLALCLAGTSLAALIAALVTMQLYRSERLAISG</sequence>
<dbReference type="GO" id="GO:0140359">
    <property type="term" value="F:ABC-type transporter activity"/>
    <property type="evidence" value="ECO:0007669"/>
    <property type="project" value="InterPro"/>
</dbReference>
<keyword evidence="4 5" id="KW-0472">Membrane</keyword>
<evidence type="ECO:0000256" key="4">
    <source>
        <dbReference type="ARBA" id="ARBA00023136"/>
    </source>
</evidence>
<evidence type="ECO:0000256" key="3">
    <source>
        <dbReference type="ARBA" id="ARBA00022989"/>
    </source>
</evidence>
<comment type="subcellular location">
    <subcellularLocation>
        <location evidence="1">Membrane</location>
        <topology evidence="1">Multi-pass membrane protein</topology>
    </subcellularLocation>
</comment>
<dbReference type="PANTHER" id="PTHR43471">
    <property type="entry name" value="ABC TRANSPORTER PERMEASE"/>
    <property type="match status" value="1"/>
</dbReference>
<keyword evidence="3 5" id="KW-1133">Transmembrane helix</keyword>
<dbReference type="Proteomes" id="UP000199420">
    <property type="component" value="Unassembled WGS sequence"/>
</dbReference>
<accession>A0A1H6SEB3</accession>
<feature type="transmembrane region" description="Helical" evidence="5">
    <location>
        <begin position="368"/>
        <end position="388"/>
    </location>
</feature>
<proteinExistence type="predicted"/>
<evidence type="ECO:0000256" key="5">
    <source>
        <dbReference type="SAM" id="Phobius"/>
    </source>
</evidence>
<evidence type="ECO:0000313" key="7">
    <source>
        <dbReference type="EMBL" id="SEI64314.1"/>
    </source>
</evidence>
<dbReference type="InterPro" id="IPR013525">
    <property type="entry name" value="ABC2_TM"/>
</dbReference>
<feature type="domain" description="ABC-2 type transporter transmembrane" evidence="6">
    <location>
        <begin position="31"/>
        <end position="387"/>
    </location>
</feature>